<dbReference type="KEGG" id="bany:112056097"/>
<proteinExistence type="predicted"/>
<gene>
    <name evidence="4" type="primary">LOC112056097</name>
</gene>
<feature type="region of interest" description="Disordered" evidence="1">
    <location>
        <begin position="56"/>
        <end position="76"/>
    </location>
</feature>
<feature type="chain" id="PRO_5046568439" evidence="2">
    <location>
        <begin position="17"/>
        <end position="172"/>
    </location>
</feature>
<feature type="signal peptide" evidence="2">
    <location>
        <begin position="1"/>
        <end position="16"/>
    </location>
</feature>
<protein>
    <submittedName>
        <fullName evidence="4">Uncharacterized protein LOC112056097</fullName>
    </submittedName>
</protein>
<evidence type="ECO:0000313" key="3">
    <source>
        <dbReference type="Proteomes" id="UP001652582"/>
    </source>
</evidence>
<organism evidence="3 4">
    <name type="scientific">Bicyclus anynana</name>
    <name type="common">Squinting bush brown butterfly</name>
    <dbReference type="NCBI Taxonomy" id="110368"/>
    <lineage>
        <taxon>Eukaryota</taxon>
        <taxon>Metazoa</taxon>
        <taxon>Ecdysozoa</taxon>
        <taxon>Arthropoda</taxon>
        <taxon>Hexapoda</taxon>
        <taxon>Insecta</taxon>
        <taxon>Pterygota</taxon>
        <taxon>Neoptera</taxon>
        <taxon>Endopterygota</taxon>
        <taxon>Lepidoptera</taxon>
        <taxon>Glossata</taxon>
        <taxon>Ditrysia</taxon>
        <taxon>Papilionoidea</taxon>
        <taxon>Nymphalidae</taxon>
        <taxon>Satyrinae</taxon>
        <taxon>Satyrini</taxon>
        <taxon>Mycalesina</taxon>
        <taxon>Bicyclus</taxon>
    </lineage>
</organism>
<evidence type="ECO:0000256" key="1">
    <source>
        <dbReference type="SAM" id="MobiDB-lite"/>
    </source>
</evidence>
<sequence length="172" mass="19823">MRHLMSLVLLLPYAAGRLLPPPRYPLYASASGEEYEPYAVATLPLHAPLPLLQLVSPAPRARPRRPARRPRPDQELYALEASQPQRAYEPVRYEAVYEPYEEYEESYEADTKHKARDQYEDEASSVVVYARPNKHGGFSYRKPAVPTPAPPRLLPETREPVIIRIHKYRVIH</sequence>
<dbReference type="Proteomes" id="UP001652582">
    <property type="component" value="Chromosome 16"/>
</dbReference>
<dbReference type="RefSeq" id="XP_023952208.2">
    <property type="nucleotide sequence ID" value="XM_024096440.2"/>
</dbReference>
<accession>A0A6J1P3F5</accession>
<reference evidence="4" key="1">
    <citation type="submission" date="2025-08" db="UniProtKB">
        <authorList>
            <consortium name="RefSeq"/>
        </authorList>
    </citation>
    <scope>IDENTIFICATION</scope>
</reference>
<dbReference type="AlphaFoldDB" id="A0A6J1P3F5"/>
<evidence type="ECO:0000256" key="2">
    <source>
        <dbReference type="SAM" id="SignalP"/>
    </source>
</evidence>
<evidence type="ECO:0000313" key="4">
    <source>
        <dbReference type="RefSeq" id="XP_023952208.2"/>
    </source>
</evidence>
<keyword evidence="2" id="KW-0732">Signal</keyword>
<dbReference type="OrthoDB" id="7416548at2759"/>
<dbReference type="GeneID" id="112056097"/>
<name>A0A6J1P3F5_BICAN</name>
<keyword evidence="3" id="KW-1185">Reference proteome</keyword>